<dbReference type="OrthoDB" id="442087at2759"/>
<dbReference type="PANTHER" id="PTHR43948">
    <property type="entry name" value="DNAJ HOMOLOG SUBFAMILY B"/>
    <property type="match status" value="1"/>
</dbReference>
<dbReference type="AlphaFoldDB" id="A0A2H3IU68"/>
<dbReference type="Gene3D" id="1.10.287.110">
    <property type="entry name" value="DnaJ domain"/>
    <property type="match status" value="1"/>
</dbReference>
<proteinExistence type="predicted"/>
<keyword evidence="3" id="KW-1185">Reference proteome</keyword>
<dbReference type="PROSITE" id="PS50076">
    <property type="entry name" value="DNAJ_2"/>
    <property type="match status" value="1"/>
</dbReference>
<dbReference type="PRINTS" id="PR00625">
    <property type="entry name" value="JDOMAIN"/>
</dbReference>
<dbReference type="OMA" id="VFQSTMG"/>
<evidence type="ECO:0000313" key="3">
    <source>
        <dbReference type="Proteomes" id="UP000218811"/>
    </source>
</evidence>
<dbReference type="GO" id="GO:0005634">
    <property type="term" value="C:nucleus"/>
    <property type="evidence" value="ECO:0007669"/>
    <property type="project" value="TreeGrafter"/>
</dbReference>
<dbReference type="InterPro" id="IPR001623">
    <property type="entry name" value="DnaJ_domain"/>
</dbReference>
<dbReference type="GO" id="GO:0005737">
    <property type="term" value="C:cytoplasm"/>
    <property type="evidence" value="ECO:0007669"/>
    <property type="project" value="TreeGrafter"/>
</dbReference>
<dbReference type="GO" id="GO:0051082">
    <property type="term" value="F:unfolded protein binding"/>
    <property type="evidence" value="ECO:0007669"/>
    <property type="project" value="TreeGrafter"/>
</dbReference>
<dbReference type="GO" id="GO:0044183">
    <property type="term" value="F:protein folding chaperone"/>
    <property type="evidence" value="ECO:0007669"/>
    <property type="project" value="TreeGrafter"/>
</dbReference>
<reference evidence="2 3" key="1">
    <citation type="journal article" date="2012" name="Science">
        <title>The Paleozoic origin of enzymatic lignin decomposition reconstructed from 31 fungal genomes.</title>
        <authorList>
            <person name="Floudas D."/>
            <person name="Binder M."/>
            <person name="Riley R."/>
            <person name="Barry K."/>
            <person name="Blanchette R.A."/>
            <person name="Henrissat B."/>
            <person name="Martinez A.T."/>
            <person name="Otillar R."/>
            <person name="Spatafora J.W."/>
            <person name="Yadav J.S."/>
            <person name="Aerts A."/>
            <person name="Benoit I."/>
            <person name="Boyd A."/>
            <person name="Carlson A."/>
            <person name="Copeland A."/>
            <person name="Coutinho P.M."/>
            <person name="de Vries R.P."/>
            <person name="Ferreira P."/>
            <person name="Findley K."/>
            <person name="Foster B."/>
            <person name="Gaskell J."/>
            <person name="Glotzer D."/>
            <person name="Gorecki P."/>
            <person name="Heitman J."/>
            <person name="Hesse C."/>
            <person name="Hori C."/>
            <person name="Igarashi K."/>
            <person name="Jurgens J.A."/>
            <person name="Kallen N."/>
            <person name="Kersten P."/>
            <person name="Kohler A."/>
            <person name="Kuees U."/>
            <person name="Kumar T.K.A."/>
            <person name="Kuo A."/>
            <person name="LaButti K."/>
            <person name="Larrondo L.F."/>
            <person name="Lindquist E."/>
            <person name="Ling A."/>
            <person name="Lombard V."/>
            <person name="Lucas S."/>
            <person name="Lundell T."/>
            <person name="Martin R."/>
            <person name="McLaughlin D.J."/>
            <person name="Morgenstern I."/>
            <person name="Morin E."/>
            <person name="Murat C."/>
            <person name="Nagy L.G."/>
            <person name="Nolan M."/>
            <person name="Ohm R.A."/>
            <person name="Patyshakuliyeva A."/>
            <person name="Rokas A."/>
            <person name="Ruiz-Duenas F.J."/>
            <person name="Sabat G."/>
            <person name="Salamov A."/>
            <person name="Samejima M."/>
            <person name="Schmutz J."/>
            <person name="Slot J.C."/>
            <person name="St John F."/>
            <person name="Stenlid J."/>
            <person name="Sun H."/>
            <person name="Sun S."/>
            <person name="Syed K."/>
            <person name="Tsang A."/>
            <person name="Wiebenga A."/>
            <person name="Young D."/>
            <person name="Pisabarro A."/>
            <person name="Eastwood D.C."/>
            <person name="Martin F."/>
            <person name="Cullen D."/>
            <person name="Grigoriev I.V."/>
            <person name="Hibbett D.S."/>
        </authorList>
    </citation>
    <scope>NUCLEOTIDE SEQUENCE [LARGE SCALE GENOMIC DNA]</scope>
    <source>
        <strain evidence="2 3">MD-104</strain>
    </source>
</reference>
<dbReference type="CDD" id="cd06257">
    <property type="entry name" value="DnaJ"/>
    <property type="match status" value="1"/>
</dbReference>
<dbReference type="PANTHER" id="PTHR43948:SF21">
    <property type="entry name" value="DNAJ DOMAIN-CONTAINING PROTEIN"/>
    <property type="match status" value="1"/>
</dbReference>
<dbReference type="EMBL" id="KB467831">
    <property type="protein sequence ID" value="PCH33526.1"/>
    <property type="molecule type" value="Genomic_DNA"/>
</dbReference>
<dbReference type="SUPFAM" id="SSF46565">
    <property type="entry name" value="Chaperone J-domain"/>
    <property type="match status" value="1"/>
</dbReference>
<sequence length="226" mass="24421">MTSFPDYYRLLNVSQTASTEEIRAAYKIQSLKTHPDRLANASQAEKKAATERFQAVADAYYVLSDTTRRREYDALYASRASQEKTPDPNASANWFSAFASMFGGGVPGAGTQSPAGASGERPDADHVFADVFDELLRPEVQRHAPWWKWLGAVSGAGLGFIVANVPGMMVGAYAGNRLGAIRDAKGKSVAAVFTQLGAGQKAEILRALAAKVLVYDTLNNSSWRKP</sequence>
<dbReference type="Proteomes" id="UP000218811">
    <property type="component" value="Unassembled WGS sequence"/>
</dbReference>
<dbReference type="InterPro" id="IPR036869">
    <property type="entry name" value="J_dom_sf"/>
</dbReference>
<accession>A0A2H3IU68</accession>
<feature type="domain" description="J" evidence="1">
    <location>
        <begin position="6"/>
        <end position="76"/>
    </location>
</feature>
<dbReference type="Pfam" id="PF00226">
    <property type="entry name" value="DnaJ"/>
    <property type="match status" value="1"/>
</dbReference>
<dbReference type="SMART" id="SM00271">
    <property type="entry name" value="DnaJ"/>
    <property type="match status" value="1"/>
</dbReference>
<dbReference type="STRING" id="742152.A0A2H3IU68"/>
<gene>
    <name evidence="2" type="ORF">WOLCODRAFT_111987</name>
</gene>
<name>A0A2H3IU68_WOLCO</name>
<organism evidence="2 3">
    <name type="scientific">Wolfiporia cocos (strain MD-104)</name>
    <name type="common">Brown rot fungus</name>
    <dbReference type="NCBI Taxonomy" id="742152"/>
    <lineage>
        <taxon>Eukaryota</taxon>
        <taxon>Fungi</taxon>
        <taxon>Dikarya</taxon>
        <taxon>Basidiomycota</taxon>
        <taxon>Agaricomycotina</taxon>
        <taxon>Agaricomycetes</taxon>
        <taxon>Polyporales</taxon>
        <taxon>Phaeolaceae</taxon>
        <taxon>Wolfiporia</taxon>
    </lineage>
</organism>
<dbReference type="GO" id="GO:0051087">
    <property type="term" value="F:protein-folding chaperone binding"/>
    <property type="evidence" value="ECO:0007669"/>
    <property type="project" value="TreeGrafter"/>
</dbReference>
<feature type="non-terminal residue" evidence="2">
    <location>
        <position position="226"/>
    </location>
</feature>
<evidence type="ECO:0000313" key="2">
    <source>
        <dbReference type="EMBL" id="PCH33526.1"/>
    </source>
</evidence>
<protein>
    <submittedName>
        <fullName evidence="2">DnaJ-domain-containing protein</fullName>
    </submittedName>
</protein>
<evidence type="ECO:0000259" key="1">
    <source>
        <dbReference type="PROSITE" id="PS50076"/>
    </source>
</evidence>